<evidence type="ECO:0000313" key="3">
    <source>
        <dbReference type="Proteomes" id="UP000236343"/>
    </source>
</evidence>
<comment type="caution">
    <text evidence="2">The sequence shown here is derived from an EMBL/GenBank/DDBJ whole genome shotgun (WGS) entry which is preliminary data.</text>
</comment>
<sequence>MHAPEEAKGDIHETDDEEEEEEEEEEEKEEEEEEKEEDEKEEEEEEEGEAVEGRREEISKPLQFFARAALREEFYRFSPTPFVANNDSRLVRLSGP</sequence>
<dbReference type="AlphaFoldDB" id="A0A2G8XQL2"/>
<organism evidence="2 3">
    <name type="scientific">Toxoplasma gondii COUG</name>
    <dbReference type="NCBI Taxonomy" id="1074873"/>
    <lineage>
        <taxon>Eukaryota</taxon>
        <taxon>Sar</taxon>
        <taxon>Alveolata</taxon>
        <taxon>Apicomplexa</taxon>
        <taxon>Conoidasida</taxon>
        <taxon>Coccidia</taxon>
        <taxon>Eucoccidiorida</taxon>
        <taxon>Eimeriorina</taxon>
        <taxon>Sarcocystidae</taxon>
        <taxon>Toxoplasma</taxon>
    </lineage>
</organism>
<dbReference type="EMBL" id="AGQR02003225">
    <property type="protein sequence ID" value="PIL97313.1"/>
    <property type="molecule type" value="Genomic_DNA"/>
</dbReference>
<proteinExistence type="predicted"/>
<name>A0A2G8XQL2_TOXGO</name>
<accession>A0A2G8XQL2</accession>
<gene>
    <name evidence="2" type="ORF">TGCOUG_278005</name>
</gene>
<evidence type="ECO:0000313" key="2">
    <source>
        <dbReference type="EMBL" id="PIL97313.1"/>
    </source>
</evidence>
<evidence type="ECO:0000256" key="1">
    <source>
        <dbReference type="SAM" id="MobiDB-lite"/>
    </source>
</evidence>
<reference evidence="2 3" key="1">
    <citation type="journal article" date="2016" name="Nat. Commun.">
        <title>Local admixture of amplified and diversified secreted pathogenesis determinants shapes mosaic Toxoplasma gondii genomes.</title>
        <authorList>
            <person name="Lorenzi H."/>
            <person name="Khan A."/>
            <person name="Behnke M.S."/>
            <person name="Namasivayam S."/>
            <person name="Swapna L.S."/>
            <person name="Hadjithomas M."/>
            <person name="Karamycheva S."/>
            <person name="Pinney D."/>
            <person name="Brunk B.P."/>
            <person name="Ajioka J.W."/>
            <person name="Ajzenberg D."/>
            <person name="Boothroyd J.C."/>
            <person name="Boyle J.P."/>
            <person name="Darde M.L."/>
            <person name="Diaz-Miranda M.A."/>
            <person name="Dubey J.P."/>
            <person name="Fritz H.M."/>
            <person name="Gennari S.M."/>
            <person name="Gregory B.D."/>
            <person name="Kim K."/>
            <person name="Saeij J.P."/>
            <person name="Su C."/>
            <person name="White M.W."/>
            <person name="Zhu X.Q."/>
            <person name="Howe D.K."/>
            <person name="Rosenthal B.M."/>
            <person name="Grigg M.E."/>
            <person name="Parkinson J."/>
            <person name="Liu L."/>
            <person name="Kissinger J.C."/>
            <person name="Roos D.S."/>
            <person name="Sibley L.D."/>
        </authorList>
    </citation>
    <scope>NUCLEOTIDE SEQUENCE [LARGE SCALE GENOMIC DNA]</scope>
    <source>
        <strain evidence="2 3">COUG</strain>
    </source>
</reference>
<protein>
    <submittedName>
        <fullName evidence="2">Uncharacterized protein</fullName>
    </submittedName>
</protein>
<dbReference type="Proteomes" id="UP000236343">
    <property type="component" value="Unassembled WGS sequence"/>
</dbReference>
<dbReference type="VEuPathDB" id="ToxoDB:TGCOUG_278005"/>
<feature type="compositionally biased region" description="Basic and acidic residues" evidence="1">
    <location>
        <begin position="1"/>
        <end position="12"/>
    </location>
</feature>
<feature type="region of interest" description="Disordered" evidence="1">
    <location>
        <begin position="1"/>
        <end position="59"/>
    </location>
</feature>
<feature type="compositionally biased region" description="Acidic residues" evidence="1">
    <location>
        <begin position="13"/>
        <end position="50"/>
    </location>
</feature>